<dbReference type="Proteomes" id="UP000230639">
    <property type="component" value="Chromosome"/>
</dbReference>
<feature type="signal peptide" evidence="1">
    <location>
        <begin position="1"/>
        <end position="20"/>
    </location>
</feature>
<dbReference type="RefSeq" id="WP_053511094.1">
    <property type="nucleotide sequence ID" value="NZ_CP011288.1"/>
</dbReference>
<feature type="chain" id="PRO_5036040921" evidence="1">
    <location>
        <begin position="21"/>
        <end position="205"/>
    </location>
</feature>
<reference evidence="3" key="4">
    <citation type="submission" date="2019-07" db="EMBL/GenBank/DDBJ databases">
        <authorList>
            <person name="Ashton P.M."/>
            <person name="Dallman T."/>
            <person name="Nair S."/>
            <person name="De Pinna E."/>
            <person name="Peters T."/>
            <person name="Grant K."/>
        </authorList>
    </citation>
    <scope>NUCLEOTIDE SEQUENCE</scope>
    <source>
        <strain evidence="3">481463</strain>
    </source>
</reference>
<reference evidence="5" key="2">
    <citation type="journal article" date="2018" name="Genome Biol.">
        <title>SKESA: strategic k-mer extension for scrupulous assemblies.</title>
        <authorList>
            <person name="Souvorov A."/>
            <person name="Agarwala R."/>
            <person name="Lipman D.J."/>
        </authorList>
    </citation>
    <scope>NUCLEOTIDE SEQUENCE</scope>
    <source>
        <strain evidence="5">Salmonella enterica</strain>
    </source>
</reference>
<keyword evidence="1" id="KW-0732">Signal</keyword>
<evidence type="ECO:0000313" key="4">
    <source>
        <dbReference type="EMBL" id="EDH7456755.1"/>
    </source>
</evidence>
<protein>
    <submittedName>
        <fullName evidence="2">Uncharacterized protein</fullName>
    </submittedName>
</protein>
<evidence type="ECO:0000313" key="3">
    <source>
        <dbReference type="EMBL" id="ECJ2911441.1"/>
    </source>
</evidence>
<dbReference type="STRING" id="59204.UQ49_11835"/>
<evidence type="ECO:0000313" key="2">
    <source>
        <dbReference type="EMBL" id="ATW54768.1"/>
    </source>
</evidence>
<organism evidence="2 7">
    <name type="scientific">Salmonella diarizonae</name>
    <dbReference type="NCBI Taxonomy" id="59204"/>
    <lineage>
        <taxon>Bacteria</taxon>
        <taxon>Pseudomonadati</taxon>
        <taxon>Pseudomonadota</taxon>
        <taxon>Gammaproteobacteria</taxon>
        <taxon>Enterobacterales</taxon>
        <taxon>Enterobacteriaceae</taxon>
        <taxon>Salmonella</taxon>
    </lineage>
</organism>
<sequence>MITFKIFPLLLLIYSISAFSGVTDDDFDRCSQFLDKIVASSNANLINELKVDRNLITADVDRISNNDIYANVQFNNKQSVDTPGEGFLLWMKYDYLKFSLEDITIDPDKPEKLTFDERYSSIYLNCLNKKTVYKVIGTSRLQFYKDDKLSIPTPGVFILPGEYVEVEDSSGSTSYVKYQARNGTVYSSWIDSSRIQEITLGKIKN</sequence>
<evidence type="ECO:0000256" key="1">
    <source>
        <dbReference type="SAM" id="SignalP"/>
    </source>
</evidence>
<evidence type="ECO:0000313" key="7">
    <source>
        <dbReference type="Proteomes" id="UP000230639"/>
    </source>
</evidence>
<dbReference type="EMBL" id="DAAQZP010000042">
    <property type="protein sequence ID" value="HAE1596186.1"/>
    <property type="molecule type" value="Genomic_DNA"/>
</dbReference>
<accession>A0A2I5HGY1</accession>
<dbReference type="EMBL" id="AAIXUH010000001">
    <property type="protein sequence ID" value="ECJ2911441.1"/>
    <property type="molecule type" value="Genomic_DNA"/>
</dbReference>
<reference evidence="5" key="5">
    <citation type="submission" date="2019-10" db="EMBL/GenBank/DDBJ databases">
        <authorList>
            <consortium name="NCBI Pathogen Detection Project"/>
        </authorList>
    </citation>
    <scope>NUCLEOTIDE SEQUENCE</scope>
    <source>
        <strain evidence="5">Salmonella enterica</strain>
    </source>
</reference>
<gene>
    <name evidence="4" type="ORF">B4V94_15145</name>
    <name evidence="2" type="ORF">CNQ75_09730</name>
    <name evidence="3" type="ORF">FNI27_00100</name>
    <name evidence="6" type="ORF">G2997_16245</name>
    <name evidence="5" type="ORF">GB480_02975</name>
</gene>
<reference evidence="4" key="3">
    <citation type="submission" date="2018-07" db="EMBL/GenBank/DDBJ databases">
        <authorList>
            <consortium name="PulseNet: The National Subtyping Network for Foodborne Disease Surveillance"/>
            <person name="Tarr C.L."/>
            <person name="Trees E."/>
            <person name="Katz L.S."/>
            <person name="Carleton-Romer H.A."/>
            <person name="Stroika S."/>
            <person name="Kucerova Z."/>
            <person name="Roache K.F."/>
            <person name="Sabol A.L."/>
            <person name="Besser J."/>
            <person name="Gerner-Smidt P."/>
        </authorList>
    </citation>
    <scope>NUCLEOTIDE SEQUENCE</scope>
    <source>
        <strain evidence="4">PNUSAS008615</strain>
    </source>
</reference>
<dbReference type="AlphaFoldDB" id="A0A2I5HGY1"/>
<name>A0A2I5HGY1_SALDZ</name>
<reference evidence="2 7" key="1">
    <citation type="submission" date="2017-09" db="EMBL/GenBank/DDBJ databases">
        <title>Complete genome of Salmonella enterica subsp. diarizonae isolated from stool of a patient with bacterial enteropathy.</title>
        <authorList>
            <person name="Zhou J."/>
            <person name="Chen Q."/>
            <person name="Guo L."/>
            <person name="Fan J."/>
        </authorList>
    </citation>
    <scope>NUCLEOTIDE SEQUENCE [LARGE SCALE GENOMIC DNA]</scope>
    <source>
        <strain evidence="2 7">HZS154</strain>
    </source>
</reference>
<dbReference type="EMBL" id="DAAHJH010000001">
    <property type="protein sequence ID" value="HAB6337943.1"/>
    <property type="molecule type" value="Genomic_DNA"/>
</dbReference>
<evidence type="ECO:0000313" key="6">
    <source>
        <dbReference type="EMBL" id="HAE1596186.1"/>
    </source>
</evidence>
<dbReference type="EMBL" id="CP023345">
    <property type="protein sequence ID" value="ATW54768.1"/>
    <property type="molecule type" value="Genomic_DNA"/>
</dbReference>
<proteinExistence type="predicted"/>
<dbReference type="EMBL" id="AAMIRF010000020">
    <property type="protein sequence ID" value="EDH7456755.1"/>
    <property type="molecule type" value="Genomic_DNA"/>
</dbReference>
<evidence type="ECO:0000313" key="5">
    <source>
        <dbReference type="EMBL" id="HAB6337943.1"/>
    </source>
</evidence>